<organism evidence="2 3">
    <name type="scientific">Ameca splendens</name>
    <dbReference type="NCBI Taxonomy" id="208324"/>
    <lineage>
        <taxon>Eukaryota</taxon>
        <taxon>Metazoa</taxon>
        <taxon>Chordata</taxon>
        <taxon>Craniata</taxon>
        <taxon>Vertebrata</taxon>
        <taxon>Euteleostomi</taxon>
        <taxon>Actinopterygii</taxon>
        <taxon>Neopterygii</taxon>
        <taxon>Teleostei</taxon>
        <taxon>Neoteleostei</taxon>
        <taxon>Acanthomorphata</taxon>
        <taxon>Ovalentaria</taxon>
        <taxon>Atherinomorphae</taxon>
        <taxon>Cyprinodontiformes</taxon>
        <taxon>Goodeidae</taxon>
        <taxon>Ameca</taxon>
    </lineage>
</organism>
<dbReference type="EMBL" id="JAHRIP010001030">
    <property type="protein sequence ID" value="MEQ2279992.1"/>
    <property type="molecule type" value="Genomic_DNA"/>
</dbReference>
<protein>
    <submittedName>
        <fullName evidence="2">Uncharacterized protein</fullName>
    </submittedName>
</protein>
<comment type="caution">
    <text evidence="2">The sequence shown here is derived from an EMBL/GenBank/DDBJ whole genome shotgun (WGS) entry which is preliminary data.</text>
</comment>
<proteinExistence type="predicted"/>
<feature type="region of interest" description="Disordered" evidence="1">
    <location>
        <begin position="459"/>
        <end position="720"/>
    </location>
</feature>
<feature type="compositionally biased region" description="Polar residues" evidence="1">
    <location>
        <begin position="500"/>
        <end position="531"/>
    </location>
</feature>
<feature type="compositionally biased region" description="Basic and acidic residues" evidence="1">
    <location>
        <begin position="471"/>
        <end position="496"/>
    </location>
</feature>
<feature type="compositionally biased region" description="Polar residues" evidence="1">
    <location>
        <begin position="589"/>
        <end position="609"/>
    </location>
</feature>
<keyword evidence="3" id="KW-1185">Reference proteome</keyword>
<feature type="compositionally biased region" description="Polar residues" evidence="1">
    <location>
        <begin position="1000"/>
        <end position="1019"/>
    </location>
</feature>
<evidence type="ECO:0000313" key="2">
    <source>
        <dbReference type="EMBL" id="MEQ2279992.1"/>
    </source>
</evidence>
<gene>
    <name evidence="2" type="ORF">AMECASPLE_014916</name>
</gene>
<evidence type="ECO:0000313" key="3">
    <source>
        <dbReference type="Proteomes" id="UP001469553"/>
    </source>
</evidence>
<feature type="compositionally biased region" description="Polar residues" evidence="1">
    <location>
        <begin position="459"/>
        <end position="470"/>
    </location>
</feature>
<sequence>MANNTTTQASYIQEDPQTDECCENIPPRGPNVVDSSKLENAALNESEVFTSELGEYNVNVFDVHVFSTPAPKKNSEGQAKTRLSGVQSALTPILQYLNIGNKISSPVPFKHQNSPNFTVPFSFPAANCQKSTGESRKVIGGEDFSMINDECFPEMTLSELTADSMMQLTTNDSVLPECPPATPQLYGKKTHIRTSAGDHKKSSPELPPPATDPRFTAAESFEGALSSREIIDNYFQEITLLDISQDSGLSPVSQKSSMDITPVVAPAGHMKASRAASDHSEQIMAELGKSDTVTNDEVSSTSVDSVQCARQSLIKASLDVTQDVTMGSTLENSRCTSETSDQKVEKSQNSDNGTRVINVTHDLNSSGDTCGQGAGISSSSIDGSISEFYPEPREKPDSVDADMDGLQASCDTKVSNKGSQQSPESETGGQKVEQCQNSDEDALCSQAINITREINPCSDMSAQTAHLSSSDTDKSFPELQPEPKEKPDSIEAKTEELPTSCDTKSTSEESQQSLKSDVSTNGTFTVEQPSVASVPADINIPGPVSCHNNETLDLPTANEGNPKDVGESIDQQSSVINQSCSGEKERTCSKGQNATFDKDPLQQSKTQIGSFERTPASLGHGNDTFDCKPASQQNSTITLSEMSLSDSHQSTLGNASAPKASNSTTTLKEDCSKDHSSKLQRNESAEPDAKKDGSPNRTFEGNPAVEPANGSGGCESKDLLQAGLPVTDSLSDLSNHQSSDTITIKARSFDLDETLDLRAECLTTSTPMPSGKVFNFESKQEAGKVLTVQKKLYGEPPNKPSHTMPSNIICDRKTFFKQSAAKYLYLPSKTAASHLLKGNPAATATGLPVRSHRTEGEPVRSAAASEEQQAKTSTSSCYNLRSLASKLPISGLQRPQPSGLPVGLPRAALGLRPRINTAASSSTEKLSGATAASAVTKHAQGKKHPLTKGEALPVSKRKRTDTLPSSNTEAPASACDSATGVKMSKQPTTSQRAAPDRTSKTVPASTAKTVTSCDGSSRGRSLRPPGANQRAHLAKPQIHGCAKCGVLEEKIRLQSEEIQRLKEELLKYKTPVDC</sequence>
<feature type="compositionally biased region" description="Polar residues" evidence="1">
    <location>
        <begin position="329"/>
        <end position="339"/>
    </location>
</feature>
<feature type="compositionally biased region" description="Polar residues" evidence="1">
    <location>
        <begin position="866"/>
        <end position="877"/>
    </location>
</feature>
<name>A0ABV0XEW7_9TELE</name>
<feature type="compositionally biased region" description="Polar residues" evidence="1">
    <location>
        <begin position="569"/>
        <end position="581"/>
    </location>
</feature>
<feature type="region of interest" description="Disordered" evidence="1">
    <location>
        <begin position="919"/>
        <end position="1031"/>
    </location>
</feature>
<accession>A0ABV0XEW7</accession>
<feature type="region of interest" description="Disordered" evidence="1">
    <location>
        <begin position="842"/>
        <end position="877"/>
    </location>
</feature>
<evidence type="ECO:0000256" key="1">
    <source>
        <dbReference type="SAM" id="MobiDB-lite"/>
    </source>
</evidence>
<feature type="compositionally biased region" description="Basic and acidic residues" evidence="1">
    <location>
        <begin position="667"/>
        <end position="694"/>
    </location>
</feature>
<feature type="compositionally biased region" description="Polar residues" evidence="1">
    <location>
        <begin position="409"/>
        <end position="437"/>
    </location>
</feature>
<feature type="compositionally biased region" description="Polar residues" evidence="1">
    <location>
        <begin position="630"/>
        <end position="666"/>
    </location>
</feature>
<feature type="compositionally biased region" description="Low complexity" evidence="1">
    <location>
        <begin position="375"/>
        <end position="386"/>
    </location>
</feature>
<reference evidence="2 3" key="1">
    <citation type="submission" date="2021-06" db="EMBL/GenBank/DDBJ databases">
        <authorList>
            <person name="Palmer J.M."/>
        </authorList>
    </citation>
    <scope>NUCLEOTIDE SEQUENCE [LARGE SCALE GENOMIC DNA]</scope>
    <source>
        <strain evidence="2 3">AS_MEX2019</strain>
        <tissue evidence="2">Muscle</tissue>
    </source>
</reference>
<feature type="region of interest" description="Disordered" evidence="1">
    <location>
        <begin position="192"/>
        <end position="212"/>
    </location>
</feature>
<feature type="compositionally biased region" description="Polar residues" evidence="1">
    <location>
        <begin position="349"/>
        <end position="369"/>
    </location>
</feature>
<feature type="region of interest" description="Disordered" evidence="1">
    <location>
        <begin position="329"/>
        <end position="439"/>
    </location>
</feature>
<dbReference type="Proteomes" id="UP001469553">
    <property type="component" value="Unassembled WGS sequence"/>
</dbReference>